<dbReference type="GO" id="GO:0005829">
    <property type="term" value="C:cytosol"/>
    <property type="evidence" value="ECO:0007669"/>
    <property type="project" value="TreeGrafter"/>
</dbReference>
<dbReference type="EMBL" id="MTBO01000010">
    <property type="protein sequence ID" value="OSI17439.1"/>
    <property type="molecule type" value="Genomic_DNA"/>
</dbReference>
<comment type="caution">
    <text evidence="5">The sequence shown here is derived from an EMBL/GenBank/DDBJ whole genome shotgun (WGS) entry which is preliminary data.</text>
</comment>
<name>A0A1X3DBX7_9NEIS</name>
<dbReference type="PANTHER" id="PTHR48106">
    <property type="entry name" value="QUINONE OXIDOREDUCTASE PIG3-RELATED"/>
    <property type="match status" value="1"/>
</dbReference>
<dbReference type="SMART" id="SM00829">
    <property type="entry name" value="PKS_ER"/>
    <property type="match status" value="1"/>
</dbReference>
<dbReference type="InterPro" id="IPR011032">
    <property type="entry name" value="GroES-like_sf"/>
</dbReference>
<gene>
    <name evidence="5" type="ORF">BWD09_05440</name>
</gene>
<dbReference type="Gene3D" id="3.90.180.10">
    <property type="entry name" value="Medium-chain alcohol dehydrogenases, catalytic domain"/>
    <property type="match status" value="1"/>
</dbReference>
<dbReference type="InterPro" id="IPR020843">
    <property type="entry name" value="ER"/>
</dbReference>
<evidence type="ECO:0000256" key="3">
    <source>
        <dbReference type="RuleBase" id="RU364000"/>
    </source>
</evidence>
<dbReference type="Proteomes" id="UP000193118">
    <property type="component" value="Unassembled WGS sequence"/>
</dbReference>
<dbReference type="GO" id="GO:0070402">
    <property type="term" value="F:NADPH binding"/>
    <property type="evidence" value="ECO:0007669"/>
    <property type="project" value="TreeGrafter"/>
</dbReference>
<accession>A0A1X3DBX7</accession>
<dbReference type="Pfam" id="PF13602">
    <property type="entry name" value="ADH_zinc_N_2"/>
    <property type="match status" value="1"/>
</dbReference>
<keyword evidence="3" id="KW-0862">Zinc</keyword>
<dbReference type="InterPro" id="IPR036291">
    <property type="entry name" value="NAD(P)-bd_dom_sf"/>
</dbReference>
<dbReference type="GO" id="GO:0035925">
    <property type="term" value="F:mRNA 3'-UTR AU-rich region binding"/>
    <property type="evidence" value="ECO:0007669"/>
    <property type="project" value="TreeGrafter"/>
</dbReference>
<evidence type="ECO:0000313" key="6">
    <source>
        <dbReference type="Proteomes" id="UP000193118"/>
    </source>
</evidence>
<keyword evidence="1" id="KW-0521">NADP</keyword>
<protein>
    <recommendedName>
        <fullName evidence="3">Zinc-type alcohol dehydrogenase-like protein</fullName>
    </recommendedName>
</protein>
<sequence length="327" mass="34944">MSAAMHAVVIDRDDGFALKDAQVPLPAVGEQDVLVRVDAAAINPADQRLLARARENPAISILGFDACGTVVQTGAAVQHIAVGDAVYYAGDVSRAGCFAQYQAVHADLVGIKPARLSAAEAAAMPLTALTAWELLHEHFCLERGRLLVLGGAGGVGSQLIQLAARLPDVEIIASASRPESRDWCLQLGAHRVIDHSRPLAAQLPEAVSHAVLAHHPDAYLKTLPPLMQPFGHIACIVPLAAAADLNPLMQKSLSFHWEYMFTKPLFQPSDRPTQGHILNQISRWLDEGLLRSTQTCCLGPVCAQNVQHALALLASSQTIGKLTFSNL</sequence>
<dbReference type="GO" id="GO:0008270">
    <property type="term" value="F:zinc ion binding"/>
    <property type="evidence" value="ECO:0007669"/>
    <property type="project" value="InterPro"/>
</dbReference>
<evidence type="ECO:0000256" key="1">
    <source>
        <dbReference type="ARBA" id="ARBA00022857"/>
    </source>
</evidence>
<keyword evidence="2 3" id="KW-0560">Oxidoreductase</keyword>
<evidence type="ECO:0000259" key="4">
    <source>
        <dbReference type="SMART" id="SM00829"/>
    </source>
</evidence>
<dbReference type="AlphaFoldDB" id="A0A1X3DBX7"/>
<dbReference type="STRING" id="194197.BWD09_05440"/>
<reference evidence="6" key="1">
    <citation type="submission" date="2017-01" db="EMBL/GenBank/DDBJ databases">
        <authorList>
            <person name="Wolfgang W.J."/>
            <person name="Cole J."/>
            <person name="Wroblewski D."/>
            <person name="Mcginnis J."/>
            <person name="Musser K.A."/>
        </authorList>
    </citation>
    <scope>NUCLEOTIDE SEQUENCE [LARGE SCALE GENOMIC DNA]</scope>
    <source>
        <strain evidence="6">DSM 19151</strain>
    </source>
</reference>
<dbReference type="GO" id="GO:0003960">
    <property type="term" value="F:quinone reductase (NADPH) activity"/>
    <property type="evidence" value="ECO:0007669"/>
    <property type="project" value="TreeGrafter"/>
</dbReference>
<proteinExistence type="inferred from homology"/>
<comment type="similarity">
    <text evidence="3">Belongs to the zinc-containing alcohol dehydrogenase family. Quinone oxidoreductase subfamily.</text>
</comment>
<keyword evidence="6" id="KW-1185">Reference proteome</keyword>
<dbReference type="InterPro" id="IPR013154">
    <property type="entry name" value="ADH-like_N"/>
</dbReference>
<evidence type="ECO:0000256" key="2">
    <source>
        <dbReference type="ARBA" id="ARBA00023002"/>
    </source>
</evidence>
<dbReference type="PANTHER" id="PTHR48106:SF7">
    <property type="entry name" value="DEHYDROGENASE, ZINC-CONTAINING, PUTATIVE (AFU_ORTHOLOGUE AFUA_5G10220)-RELATED"/>
    <property type="match status" value="1"/>
</dbReference>
<dbReference type="Pfam" id="PF08240">
    <property type="entry name" value="ADH_N"/>
    <property type="match status" value="1"/>
</dbReference>
<dbReference type="NCBIfam" id="TIGR02817">
    <property type="entry name" value="adh_fam_1"/>
    <property type="match status" value="1"/>
</dbReference>
<evidence type="ECO:0000313" key="5">
    <source>
        <dbReference type="EMBL" id="OSI17439.1"/>
    </source>
</evidence>
<dbReference type="InterPro" id="IPR014182">
    <property type="entry name" value="ADH_Zn_typ-1"/>
</dbReference>
<feature type="domain" description="Enoyl reductase (ER)" evidence="4">
    <location>
        <begin position="11"/>
        <end position="324"/>
    </location>
</feature>
<dbReference type="Gene3D" id="3.40.50.720">
    <property type="entry name" value="NAD(P)-binding Rossmann-like Domain"/>
    <property type="match status" value="1"/>
</dbReference>
<dbReference type="SUPFAM" id="SSF51735">
    <property type="entry name" value="NAD(P)-binding Rossmann-fold domains"/>
    <property type="match status" value="1"/>
</dbReference>
<keyword evidence="3" id="KW-0479">Metal-binding</keyword>
<organism evidence="5 6">
    <name type="scientific">Neisseria dentiae</name>
    <dbReference type="NCBI Taxonomy" id="194197"/>
    <lineage>
        <taxon>Bacteria</taxon>
        <taxon>Pseudomonadati</taxon>
        <taxon>Pseudomonadota</taxon>
        <taxon>Betaproteobacteria</taxon>
        <taxon>Neisseriales</taxon>
        <taxon>Neisseriaceae</taxon>
        <taxon>Neisseria</taxon>
    </lineage>
</organism>
<dbReference type="SUPFAM" id="SSF50129">
    <property type="entry name" value="GroES-like"/>
    <property type="match status" value="1"/>
</dbReference>